<dbReference type="FunFam" id="1.10.287.1080:FF:000002">
    <property type="entry name" value="Histidine biosynthesis bifunctional protein HisIE"/>
    <property type="match status" value="1"/>
</dbReference>
<evidence type="ECO:0000256" key="2">
    <source>
        <dbReference type="ARBA" id="ARBA00004496"/>
    </source>
</evidence>
<evidence type="ECO:0000256" key="8">
    <source>
        <dbReference type="ARBA" id="ARBA00022840"/>
    </source>
</evidence>
<dbReference type="CDD" id="cd11534">
    <property type="entry name" value="NTP-PPase_HisIE_like"/>
    <property type="match status" value="1"/>
</dbReference>
<comment type="catalytic activity">
    <reaction evidence="1 10">
        <text>1-(5-phospho-beta-D-ribosyl)-ATP + H2O = 1-(5-phospho-beta-D-ribosyl)-5'-AMP + diphosphate + H(+)</text>
        <dbReference type="Rhea" id="RHEA:22828"/>
        <dbReference type="ChEBI" id="CHEBI:15377"/>
        <dbReference type="ChEBI" id="CHEBI:15378"/>
        <dbReference type="ChEBI" id="CHEBI:33019"/>
        <dbReference type="ChEBI" id="CHEBI:59457"/>
        <dbReference type="ChEBI" id="CHEBI:73183"/>
        <dbReference type="EC" id="3.6.1.31"/>
    </reaction>
</comment>
<dbReference type="InterPro" id="IPR021130">
    <property type="entry name" value="PRib-ATP_PPHydrolase-like"/>
</dbReference>
<evidence type="ECO:0000313" key="12">
    <source>
        <dbReference type="Proteomes" id="UP000012179"/>
    </source>
</evidence>
<dbReference type="PANTHER" id="PTHR42945">
    <property type="entry name" value="HISTIDINE BIOSYNTHESIS BIFUNCTIONAL PROTEIN"/>
    <property type="match status" value="1"/>
</dbReference>
<dbReference type="UniPathway" id="UPA00031">
    <property type="reaction ID" value="UER00007"/>
</dbReference>
<keyword evidence="9 10" id="KW-0368">Histidine biosynthesis</keyword>
<dbReference type="Gene3D" id="1.10.287.1080">
    <property type="entry name" value="MazG-like"/>
    <property type="match status" value="1"/>
</dbReference>
<evidence type="ECO:0000256" key="5">
    <source>
        <dbReference type="ARBA" id="ARBA00022605"/>
    </source>
</evidence>
<evidence type="ECO:0000256" key="9">
    <source>
        <dbReference type="ARBA" id="ARBA00023102"/>
    </source>
</evidence>
<dbReference type="EMBL" id="CP021106">
    <property type="protein sequence ID" value="ARO87415.1"/>
    <property type="molecule type" value="Genomic_DNA"/>
</dbReference>
<dbReference type="KEGG" id="nlc:EBAPG3_006295"/>
<protein>
    <recommendedName>
        <fullName evidence="10">Phosphoribosyl-ATP pyrophosphatase</fullName>
        <shortName evidence="10">PRA-PH</shortName>
        <ecNumber evidence="10">3.6.1.31</ecNumber>
    </recommendedName>
</protein>
<dbReference type="GO" id="GO:0005524">
    <property type="term" value="F:ATP binding"/>
    <property type="evidence" value="ECO:0007669"/>
    <property type="project" value="UniProtKB-KW"/>
</dbReference>
<dbReference type="AlphaFoldDB" id="A0A1W6SNN8"/>
<reference evidence="11 12" key="1">
    <citation type="journal article" date="2015" name="Int. J. Syst. Evol. Microbiol.">
        <title>Nitrosospira lacus sp. nov., a psychrotolerant, ammonia-oxidizing bacterium from sandy lake sediment.</title>
        <authorList>
            <person name="Urakawa H."/>
            <person name="Garcia J.C."/>
            <person name="Nielsen J.L."/>
            <person name="Le V.Q."/>
            <person name="Kozlowski J.A."/>
            <person name="Stein L.Y."/>
            <person name="Lim C.K."/>
            <person name="Pommerening-Roser A."/>
            <person name="Martens-Habbena W."/>
            <person name="Stahl D.A."/>
            <person name="Klotz M.G."/>
        </authorList>
    </citation>
    <scope>NUCLEOTIDE SEQUENCE [LARGE SCALE GENOMIC DNA]</scope>
    <source>
        <strain evidence="11 12">APG3</strain>
    </source>
</reference>
<keyword evidence="12" id="KW-1185">Reference proteome</keyword>
<sequence length="108" mass="11926">MTDPAILDRLAATIEARKSADPATSYVARLLHEGEDKILRKVVEEATEILLASKDGDKRHIARETADLWFHCLVLLAHHGLGPNDVLNELLCREGTSGIDEKALRKMG</sequence>
<dbReference type="GO" id="GO:0000105">
    <property type="term" value="P:L-histidine biosynthetic process"/>
    <property type="evidence" value="ECO:0007669"/>
    <property type="project" value="UniProtKB-UniRule"/>
</dbReference>
<keyword evidence="4 10" id="KW-0963">Cytoplasm</keyword>
<evidence type="ECO:0000256" key="10">
    <source>
        <dbReference type="HAMAP-Rule" id="MF_01020"/>
    </source>
</evidence>
<dbReference type="EC" id="3.6.1.31" evidence="10"/>
<accession>A0A1W6SNN8</accession>
<comment type="pathway">
    <text evidence="3 10">Amino-acid biosynthesis; L-histidine biosynthesis; L-histidine from 5-phospho-alpha-D-ribose 1-diphosphate: step 2/9.</text>
</comment>
<dbReference type="NCBIfam" id="NF001611">
    <property type="entry name" value="PRK00400.1-3"/>
    <property type="match status" value="1"/>
</dbReference>
<keyword evidence="6 10" id="KW-0547">Nucleotide-binding</keyword>
<organism evidence="11 12">
    <name type="scientific">Nitrosospira lacus</name>
    <dbReference type="NCBI Taxonomy" id="1288494"/>
    <lineage>
        <taxon>Bacteria</taxon>
        <taxon>Pseudomonadati</taxon>
        <taxon>Pseudomonadota</taxon>
        <taxon>Betaproteobacteria</taxon>
        <taxon>Nitrosomonadales</taxon>
        <taxon>Nitrosomonadaceae</taxon>
        <taxon>Nitrosospira</taxon>
    </lineage>
</organism>
<keyword evidence="5 10" id="KW-0028">Amino-acid biosynthesis</keyword>
<evidence type="ECO:0000256" key="1">
    <source>
        <dbReference type="ARBA" id="ARBA00001460"/>
    </source>
</evidence>
<evidence type="ECO:0000256" key="6">
    <source>
        <dbReference type="ARBA" id="ARBA00022741"/>
    </source>
</evidence>
<comment type="subcellular location">
    <subcellularLocation>
        <location evidence="2 10">Cytoplasm</location>
    </subcellularLocation>
</comment>
<dbReference type="OrthoDB" id="9814738at2"/>
<dbReference type="GO" id="GO:0005737">
    <property type="term" value="C:cytoplasm"/>
    <property type="evidence" value="ECO:0007669"/>
    <property type="project" value="UniProtKB-SubCell"/>
</dbReference>
<dbReference type="InterPro" id="IPR008179">
    <property type="entry name" value="HisE"/>
</dbReference>
<dbReference type="SUPFAM" id="SSF101386">
    <property type="entry name" value="all-alpha NTP pyrophosphatases"/>
    <property type="match status" value="1"/>
</dbReference>
<dbReference type="Proteomes" id="UP000012179">
    <property type="component" value="Chromosome"/>
</dbReference>
<dbReference type="NCBIfam" id="TIGR03188">
    <property type="entry name" value="histidine_hisI"/>
    <property type="match status" value="1"/>
</dbReference>
<dbReference type="Pfam" id="PF01503">
    <property type="entry name" value="PRA-PH"/>
    <property type="match status" value="1"/>
</dbReference>
<comment type="similarity">
    <text evidence="10">Belongs to the PRA-PH family.</text>
</comment>
<dbReference type="HAMAP" id="MF_01020">
    <property type="entry name" value="HisE"/>
    <property type="match status" value="1"/>
</dbReference>
<proteinExistence type="inferred from homology"/>
<dbReference type="GO" id="GO:0004636">
    <property type="term" value="F:phosphoribosyl-ATP diphosphatase activity"/>
    <property type="evidence" value="ECO:0007669"/>
    <property type="project" value="UniProtKB-UniRule"/>
</dbReference>
<evidence type="ECO:0000256" key="3">
    <source>
        <dbReference type="ARBA" id="ARBA00005204"/>
    </source>
</evidence>
<evidence type="ECO:0000256" key="7">
    <source>
        <dbReference type="ARBA" id="ARBA00022801"/>
    </source>
</evidence>
<evidence type="ECO:0000256" key="4">
    <source>
        <dbReference type="ARBA" id="ARBA00022490"/>
    </source>
</evidence>
<evidence type="ECO:0000313" key="11">
    <source>
        <dbReference type="EMBL" id="ARO87415.1"/>
    </source>
</evidence>
<name>A0A1W6SNN8_9PROT</name>
<dbReference type="PANTHER" id="PTHR42945:SF9">
    <property type="entry name" value="HISTIDINE BIOSYNTHESIS BIFUNCTIONAL PROTEIN HISIE"/>
    <property type="match status" value="1"/>
</dbReference>
<gene>
    <name evidence="10" type="primary">hisE</name>
    <name evidence="11" type="ORF">EBAPG3_006295</name>
</gene>
<keyword evidence="8 10" id="KW-0067">ATP-binding</keyword>
<keyword evidence="7 10" id="KW-0378">Hydrolase</keyword>
<dbReference type="RefSeq" id="WP_085921938.1">
    <property type="nucleotide sequence ID" value="NZ_CP021106.3"/>
</dbReference>